<keyword evidence="3" id="KW-1185">Reference proteome</keyword>
<gene>
    <name evidence="2" type="ORF">QQX10_10620</name>
</gene>
<evidence type="ECO:0000313" key="2">
    <source>
        <dbReference type="EMBL" id="MDN4488620.1"/>
    </source>
</evidence>
<comment type="caution">
    <text evidence="2">The sequence shown here is derived from an EMBL/GenBank/DDBJ whole genome shotgun (WGS) entry which is preliminary data.</text>
</comment>
<dbReference type="RefSeq" id="WP_301120717.1">
    <property type="nucleotide sequence ID" value="NZ_JAUHPX010000006.1"/>
</dbReference>
<sequence length="132" mass="14311">MNRAEAHRVVARAVDLAARRGVAAASDSELFAQVVRAVARETLGAPVSDREHGGGETRAHQMDHKKYKRRAQAVRDAYGVAYVAGLALVKKCAAEVQSMPVGERVSMRRLVEQAATAKFGPPVQPLAWPARR</sequence>
<organism evidence="2 3">
    <name type="scientific">Demequina lignilytica</name>
    <dbReference type="NCBI Taxonomy" id="3051663"/>
    <lineage>
        <taxon>Bacteria</taxon>
        <taxon>Bacillati</taxon>
        <taxon>Actinomycetota</taxon>
        <taxon>Actinomycetes</taxon>
        <taxon>Micrococcales</taxon>
        <taxon>Demequinaceae</taxon>
        <taxon>Demequina</taxon>
    </lineage>
</organism>
<evidence type="ECO:0000313" key="3">
    <source>
        <dbReference type="Proteomes" id="UP001172737"/>
    </source>
</evidence>
<name>A0AAW7M514_9MICO</name>
<reference evidence="2" key="1">
    <citation type="submission" date="2023-06" db="EMBL/GenBank/DDBJ databases">
        <title>Sysu t00039.</title>
        <authorList>
            <person name="Gao L."/>
            <person name="Fang B.-Z."/>
            <person name="Li W.-J."/>
        </authorList>
    </citation>
    <scope>NUCLEOTIDE SEQUENCE</scope>
    <source>
        <strain evidence="2">SYSU T00039</strain>
    </source>
</reference>
<dbReference type="Proteomes" id="UP001172737">
    <property type="component" value="Unassembled WGS sequence"/>
</dbReference>
<accession>A0AAW7M514</accession>
<evidence type="ECO:0000256" key="1">
    <source>
        <dbReference type="SAM" id="MobiDB-lite"/>
    </source>
</evidence>
<dbReference type="AlphaFoldDB" id="A0AAW7M514"/>
<feature type="compositionally biased region" description="Basic and acidic residues" evidence="1">
    <location>
        <begin position="48"/>
        <end position="64"/>
    </location>
</feature>
<protein>
    <submittedName>
        <fullName evidence="2">Uncharacterized protein</fullName>
    </submittedName>
</protein>
<dbReference type="EMBL" id="JAUHPX010000006">
    <property type="protein sequence ID" value="MDN4488620.1"/>
    <property type="molecule type" value="Genomic_DNA"/>
</dbReference>
<feature type="region of interest" description="Disordered" evidence="1">
    <location>
        <begin position="45"/>
        <end position="67"/>
    </location>
</feature>
<proteinExistence type="predicted"/>